<keyword evidence="1" id="KW-0732">Signal</keyword>
<evidence type="ECO:0008006" key="4">
    <source>
        <dbReference type="Google" id="ProtNLM"/>
    </source>
</evidence>
<evidence type="ECO:0000313" key="3">
    <source>
        <dbReference type="Proteomes" id="UP000241912"/>
    </source>
</evidence>
<organism evidence="2 3">
    <name type="scientific">Nitrosomonas supralitoralis</name>
    <dbReference type="NCBI Taxonomy" id="2116706"/>
    <lineage>
        <taxon>Bacteria</taxon>
        <taxon>Pseudomonadati</taxon>
        <taxon>Pseudomonadota</taxon>
        <taxon>Betaproteobacteria</taxon>
        <taxon>Nitrosomonadales</taxon>
        <taxon>Nitrosomonadaceae</taxon>
        <taxon>Nitrosomonas</taxon>
    </lineage>
</organism>
<feature type="signal peptide" evidence="1">
    <location>
        <begin position="1"/>
        <end position="17"/>
    </location>
</feature>
<proteinExistence type="predicted"/>
<name>A0A2P7NQM5_9PROT</name>
<reference evidence="2 3" key="1">
    <citation type="submission" date="2018-03" db="EMBL/GenBank/DDBJ databases">
        <title>Draft genome of Nitrosomonas supralitoralis APG5.</title>
        <authorList>
            <person name="Urakawa H."/>
            <person name="Lopez J.V."/>
        </authorList>
    </citation>
    <scope>NUCLEOTIDE SEQUENCE [LARGE SCALE GENOMIC DNA]</scope>
    <source>
        <strain evidence="2 3">APG5</strain>
    </source>
</reference>
<evidence type="ECO:0000256" key="1">
    <source>
        <dbReference type="SAM" id="SignalP"/>
    </source>
</evidence>
<sequence>MRFFAFAILLFSSSAYSENSYSQILEGITPNSITIIGEVHKRPEAIQFFQSLIIGYMQQNKCLTVALEIASSQQSLLNEIMLGKARVTDIEIAPAIDHPSFRALIHDLAEMRSHNNCLKLIAIDAALELKTNRDGWMAIKLAE</sequence>
<dbReference type="Gene3D" id="3.40.50.11550">
    <property type="match status" value="1"/>
</dbReference>
<dbReference type="EMBL" id="PXXU01000173">
    <property type="protein sequence ID" value="PSJ15762.1"/>
    <property type="molecule type" value="Genomic_DNA"/>
</dbReference>
<feature type="non-terminal residue" evidence="2">
    <location>
        <position position="143"/>
    </location>
</feature>
<dbReference type="AlphaFoldDB" id="A0A2P7NQM5"/>
<feature type="chain" id="PRO_5015189381" description="Haem-binding uptake Tiki superfamily ChaN domain-containing protein" evidence="1">
    <location>
        <begin position="18"/>
        <end position="143"/>
    </location>
</feature>
<accession>A0A2P7NQM5</accession>
<comment type="caution">
    <text evidence="2">The sequence shown here is derived from an EMBL/GenBank/DDBJ whole genome shotgun (WGS) entry which is preliminary data.</text>
</comment>
<dbReference type="Proteomes" id="UP000241912">
    <property type="component" value="Unassembled WGS sequence"/>
</dbReference>
<keyword evidence="3" id="KW-1185">Reference proteome</keyword>
<evidence type="ECO:0000313" key="2">
    <source>
        <dbReference type="EMBL" id="PSJ15762.1"/>
    </source>
</evidence>
<dbReference type="OrthoDB" id="5574312at2"/>
<gene>
    <name evidence="2" type="ORF">C7H79_17235</name>
</gene>
<dbReference type="RefSeq" id="WP_106708445.1">
    <property type="nucleotide sequence ID" value="NZ_PXXU01000173.1"/>
</dbReference>
<protein>
    <recommendedName>
        <fullName evidence="4">Haem-binding uptake Tiki superfamily ChaN domain-containing protein</fullName>
    </recommendedName>
</protein>